<dbReference type="EC" id="2.4.1.-" evidence="9"/>
<evidence type="ECO:0000256" key="1">
    <source>
        <dbReference type="ARBA" id="ARBA00004447"/>
    </source>
</evidence>
<dbReference type="InterPro" id="IPR051227">
    <property type="entry name" value="CS_glycosyltransferase"/>
</dbReference>
<keyword evidence="4 9" id="KW-0812">Transmembrane</keyword>
<dbReference type="Gene3D" id="3.90.550.50">
    <property type="match status" value="1"/>
</dbReference>
<proteinExistence type="inferred from homology"/>
<dbReference type="PANTHER" id="PTHR12369:SF11">
    <property type="entry name" value="HEXOSYLTRANSFERASE"/>
    <property type="match status" value="1"/>
</dbReference>
<keyword evidence="7 9" id="KW-0333">Golgi apparatus</keyword>
<sequence>MQVTMRTLIRSWVFGLSRQLSLKRKNPVLSLIAGVLVGFFLTLYFHNALLPKGTTFSCFIHKQGNLVVYKRAPPVDLTTLTEDKRLLFVGVMTAEKFLDSRAVAVYETWGKTIPGKIVFFSSSNSKASSQLPLVTLPGVDDSYPPQKKSFLMLKYMHDHFLDKFEWFMRADDDVYVRTDKLEKFLRSINSSKAQFIGQAGLGNKEEFGQLSLDDGENFCMGGPGMLMSRETLRLLAPHIRYCLKHLYSTHEDVEVGRCIRRFVGIPCTWSYEMQNIFYQNFAGEETFMGRLKMKEVHRAITLHPIKQPAYLYRLHSYFLHLQSQELRYRTLLLHRDILNMNMLLETNDSLTLNDTGFCHTKQLGVNPHLNRYHPKSREDILVWDFFSKHMYSANNPNPKRRIEAYTQTAINDTVMEMMEMINKFSKQRGRVIEFQDILYGYQRVNPLYGVDYILDLMMKYKKYRGRKMTVPVRRHAYLQQTFSQPEIREIASLYITDEMRNEDPSESDISSTNLLNKVTEINFILPLAGRTPIFQRFLSNFEEVCLQNRERVTLAVVLFSMSDGDSVDAKTALQGLQIRYPKYSLRLLESSGSFSRAMALEIGAKLFPSDALLFIDVDMFFDRNVLKRVRLNTVQGKQVYFPIVFSQYSPQFVPKDSKPSFIHDETGYWRQFGYGIVSLYNSDLYAVGGLDTTIHGWGKEDVDLYSKVVHSNISVFRAADPGLIHIFHDIQCDSQLQVTQFQMCIGSKLSSLGSQGSLAQKIFNNPEQFLD</sequence>
<keyword evidence="5 9" id="KW-0735">Signal-anchor</keyword>
<dbReference type="Gene3D" id="3.90.550.10">
    <property type="entry name" value="Spore Coat Polysaccharide Biosynthesis Protein SpsA, Chain A"/>
    <property type="match status" value="1"/>
</dbReference>
<dbReference type="InterPro" id="IPR008428">
    <property type="entry name" value="Chond_GalNAc"/>
</dbReference>
<evidence type="ECO:0000256" key="9">
    <source>
        <dbReference type="RuleBase" id="RU364016"/>
    </source>
</evidence>
<name>A0ABM1BN01_LIMPO</name>
<evidence type="ECO:0000313" key="10">
    <source>
        <dbReference type="Proteomes" id="UP000694941"/>
    </source>
</evidence>
<dbReference type="Pfam" id="PF05679">
    <property type="entry name" value="CHGN"/>
    <property type="match status" value="1"/>
</dbReference>
<feature type="transmembrane region" description="Helical" evidence="9">
    <location>
        <begin position="28"/>
        <end position="46"/>
    </location>
</feature>
<accession>A0ABM1BN01</accession>
<keyword evidence="6 9" id="KW-1133">Transmembrane helix</keyword>
<evidence type="ECO:0000256" key="4">
    <source>
        <dbReference type="ARBA" id="ARBA00022692"/>
    </source>
</evidence>
<dbReference type="RefSeq" id="XP_013785259.2">
    <property type="nucleotide sequence ID" value="XM_013929805.2"/>
</dbReference>
<comment type="similarity">
    <text evidence="2 9">Belongs to the chondroitin N-acetylgalactosaminyltransferase family.</text>
</comment>
<comment type="subcellular location">
    <subcellularLocation>
        <location evidence="1 9">Golgi apparatus</location>
        <location evidence="1 9">Golgi stack membrane</location>
        <topology evidence="1 9">Single-pass type II membrane protein</topology>
    </subcellularLocation>
</comment>
<evidence type="ECO:0000256" key="2">
    <source>
        <dbReference type="ARBA" id="ARBA00009239"/>
    </source>
</evidence>
<protein>
    <recommendedName>
        <fullName evidence="9">Hexosyltransferase</fullName>
        <ecNumber evidence="9">2.4.1.-</ecNumber>
    </recommendedName>
</protein>
<gene>
    <name evidence="11" type="primary">LOC106469315</name>
</gene>
<evidence type="ECO:0000256" key="5">
    <source>
        <dbReference type="ARBA" id="ARBA00022968"/>
    </source>
</evidence>
<dbReference type="PANTHER" id="PTHR12369">
    <property type="entry name" value="CHONDROITIN SYNTHASE"/>
    <property type="match status" value="1"/>
</dbReference>
<organism evidence="10 11">
    <name type="scientific">Limulus polyphemus</name>
    <name type="common">Atlantic horseshoe crab</name>
    <dbReference type="NCBI Taxonomy" id="6850"/>
    <lineage>
        <taxon>Eukaryota</taxon>
        <taxon>Metazoa</taxon>
        <taxon>Ecdysozoa</taxon>
        <taxon>Arthropoda</taxon>
        <taxon>Chelicerata</taxon>
        <taxon>Merostomata</taxon>
        <taxon>Xiphosura</taxon>
        <taxon>Limulidae</taxon>
        <taxon>Limulus</taxon>
    </lineage>
</organism>
<evidence type="ECO:0000313" key="11">
    <source>
        <dbReference type="RefSeq" id="XP_013785259.2"/>
    </source>
</evidence>
<dbReference type="GeneID" id="106469315"/>
<keyword evidence="3 9" id="KW-0808">Transferase</keyword>
<evidence type="ECO:0000256" key="7">
    <source>
        <dbReference type="ARBA" id="ARBA00023034"/>
    </source>
</evidence>
<keyword evidence="10" id="KW-1185">Reference proteome</keyword>
<evidence type="ECO:0000256" key="3">
    <source>
        <dbReference type="ARBA" id="ARBA00022679"/>
    </source>
</evidence>
<evidence type="ECO:0000256" key="8">
    <source>
        <dbReference type="ARBA" id="ARBA00023136"/>
    </source>
</evidence>
<reference evidence="11" key="1">
    <citation type="submission" date="2025-08" db="UniProtKB">
        <authorList>
            <consortium name="RefSeq"/>
        </authorList>
    </citation>
    <scope>IDENTIFICATION</scope>
    <source>
        <tissue evidence="11">Muscle</tissue>
    </source>
</reference>
<dbReference type="Proteomes" id="UP000694941">
    <property type="component" value="Unplaced"/>
</dbReference>
<evidence type="ECO:0000256" key="6">
    <source>
        <dbReference type="ARBA" id="ARBA00022989"/>
    </source>
</evidence>
<dbReference type="InterPro" id="IPR029044">
    <property type="entry name" value="Nucleotide-diphossugar_trans"/>
</dbReference>
<keyword evidence="8 9" id="KW-0472">Membrane</keyword>
<dbReference type="SUPFAM" id="SSF53448">
    <property type="entry name" value="Nucleotide-diphospho-sugar transferases"/>
    <property type="match status" value="2"/>
</dbReference>